<name>A0A2Z5G5T1_9BACT</name>
<feature type="domain" description="Nitrite/Sulfite reductase ferredoxin-like" evidence="8">
    <location>
        <begin position="3"/>
        <end position="59"/>
    </location>
</feature>
<dbReference type="KEGG" id="abas:ACPOL_5051"/>
<proteinExistence type="predicted"/>
<feature type="domain" description="Nitrite/sulphite reductase 4Fe-4S" evidence="7">
    <location>
        <begin position="69"/>
        <end position="152"/>
    </location>
</feature>
<evidence type="ECO:0000256" key="5">
    <source>
        <dbReference type="ARBA" id="ARBA00023004"/>
    </source>
</evidence>
<dbReference type="SUPFAM" id="SSF56014">
    <property type="entry name" value="Nitrite and sulphite reductase 4Fe-4S domain-like"/>
    <property type="match status" value="2"/>
</dbReference>
<evidence type="ECO:0000256" key="1">
    <source>
        <dbReference type="ARBA" id="ARBA00022485"/>
    </source>
</evidence>
<feature type="domain" description="Nitrite/Sulfite reductase ferredoxin-like" evidence="8">
    <location>
        <begin position="233"/>
        <end position="294"/>
    </location>
</feature>
<keyword evidence="6" id="KW-0411">Iron-sulfur</keyword>
<dbReference type="InterPro" id="IPR051329">
    <property type="entry name" value="NIR_SIR_4Fe-4S"/>
</dbReference>
<reference evidence="9 10" key="1">
    <citation type="journal article" date="2018" name="Front. Microbiol.">
        <title>Hydrolytic Capabilities as a Key to Environmental Success: Chitinolytic and Cellulolytic Acidobacteria From Acidic Sub-arctic Soils and Boreal Peatlands.</title>
        <authorList>
            <person name="Belova S.E."/>
            <person name="Ravin N.V."/>
            <person name="Pankratov T.A."/>
            <person name="Rakitin A.L."/>
            <person name="Ivanova A.A."/>
            <person name="Beletsky A.V."/>
            <person name="Mardanov A.V."/>
            <person name="Sinninghe Damste J.S."/>
            <person name="Dedysh S.N."/>
        </authorList>
    </citation>
    <scope>NUCLEOTIDE SEQUENCE [LARGE SCALE GENOMIC DNA]</scope>
    <source>
        <strain evidence="9 10">SBC82</strain>
    </source>
</reference>
<evidence type="ECO:0000259" key="8">
    <source>
        <dbReference type="Pfam" id="PF03460"/>
    </source>
</evidence>
<dbReference type="SUPFAM" id="SSF55124">
    <property type="entry name" value="Nitrite/Sulfite reductase N-terminal domain-like"/>
    <property type="match status" value="2"/>
</dbReference>
<sequence length="407" mass="43061">MLVRIRIPGGVIQASQLKTVAEASRMFADQEIEITSRANLQLRAIQQQDVEGLIHALADADLLPSRQHDRVRNIVASPLAGIDAEELIDVSALVRQLDEHLQMEPRYAELHPKFSFGLHGGGKKFSQDQEDLSLEAVETPVGPRFQLFIAGQDLGFTVSTEESVSCLLQLAEACINLSMDNAVPARAKNILALPHGGNQLLSGVEHMLRPSTEQLAQPVFAEAPLGIQPTAHTGYVTIAPTVPLGRLSADQAELLAAITTEHHGGLRLAPWRGVVLCGIPENEAIGIVDRLEAAGLSCSGRDGFRGIAACAGSAGCDASFADVRAHATLLAEGLAGSDAAKGWTVNLSGCEKQCARRHGATAEMIASESGYTLKIEGALAASSCSPEFALAAIVALHQKFRTEVAQG</sequence>
<dbReference type="InterPro" id="IPR045854">
    <property type="entry name" value="NO2/SO3_Rdtase_4Fe4S_sf"/>
</dbReference>
<dbReference type="PANTHER" id="PTHR32439:SF9">
    <property type="entry name" value="BLR3264 PROTEIN"/>
    <property type="match status" value="1"/>
</dbReference>
<dbReference type="InterPro" id="IPR036136">
    <property type="entry name" value="Nit/Sulf_reduc_fer-like_dom_sf"/>
</dbReference>
<dbReference type="NCBIfam" id="TIGR02435">
    <property type="entry name" value="CobG"/>
    <property type="match status" value="1"/>
</dbReference>
<accession>A0A2Z5G5T1</accession>
<dbReference type="GO" id="GO:0016491">
    <property type="term" value="F:oxidoreductase activity"/>
    <property type="evidence" value="ECO:0007669"/>
    <property type="project" value="UniProtKB-KW"/>
</dbReference>
<keyword evidence="1" id="KW-0004">4Fe-4S</keyword>
<dbReference type="GO" id="GO:0046872">
    <property type="term" value="F:metal ion binding"/>
    <property type="evidence" value="ECO:0007669"/>
    <property type="project" value="UniProtKB-KW"/>
</dbReference>
<evidence type="ECO:0000313" key="9">
    <source>
        <dbReference type="EMBL" id="AXC14309.1"/>
    </source>
</evidence>
<gene>
    <name evidence="9" type="ORF">ACPOL_5051</name>
</gene>
<evidence type="ECO:0000256" key="3">
    <source>
        <dbReference type="ARBA" id="ARBA00022723"/>
    </source>
</evidence>
<evidence type="ECO:0000256" key="2">
    <source>
        <dbReference type="ARBA" id="ARBA00022617"/>
    </source>
</evidence>
<dbReference type="Gene3D" id="3.30.413.10">
    <property type="entry name" value="Sulfite Reductase Hemoprotein, domain 1"/>
    <property type="match status" value="2"/>
</dbReference>
<keyword evidence="5" id="KW-0408">Iron</keyword>
<protein>
    <submittedName>
        <fullName evidence="9">Cobalamin biosynthesis protein CobG</fullName>
    </submittedName>
</protein>
<dbReference type="GO" id="GO:0051539">
    <property type="term" value="F:4 iron, 4 sulfur cluster binding"/>
    <property type="evidence" value="ECO:0007669"/>
    <property type="project" value="UniProtKB-KW"/>
</dbReference>
<keyword evidence="10" id="KW-1185">Reference proteome</keyword>
<dbReference type="InterPro" id="IPR005117">
    <property type="entry name" value="NiRdtase/SiRdtase_haem-b_fer"/>
</dbReference>
<dbReference type="Pfam" id="PF03460">
    <property type="entry name" value="NIR_SIR_ferr"/>
    <property type="match status" value="2"/>
</dbReference>
<evidence type="ECO:0000256" key="6">
    <source>
        <dbReference type="ARBA" id="ARBA00023014"/>
    </source>
</evidence>
<dbReference type="Proteomes" id="UP000253606">
    <property type="component" value="Chromosome"/>
</dbReference>
<evidence type="ECO:0000259" key="7">
    <source>
        <dbReference type="Pfam" id="PF01077"/>
    </source>
</evidence>
<dbReference type="Pfam" id="PF01077">
    <property type="entry name" value="NIR_SIR"/>
    <property type="match status" value="1"/>
</dbReference>
<keyword evidence="3" id="KW-0479">Metal-binding</keyword>
<evidence type="ECO:0000256" key="4">
    <source>
        <dbReference type="ARBA" id="ARBA00023002"/>
    </source>
</evidence>
<dbReference type="InterPro" id="IPR006067">
    <property type="entry name" value="NO2/SO3_Rdtase_4Fe4S_dom"/>
</dbReference>
<keyword evidence="4" id="KW-0560">Oxidoreductase</keyword>
<dbReference type="Gene3D" id="3.90.480.10">
    <property type="entry name" value="Sulfite Reductase Hemoprotein,Domain 2"/>
    <property type="match status" value="1"/>
</dbReference>
<dbReference type="PANTHER" id="PTHR32439">
    <property type="entry name" value="FERREDOXIN--NITRITE REDUCTASE, CHLOROPLASTIC"/>
    <property type="match status" value="1"/>
</dbReference>
<dbReference type="GO" id="GO:0020037">
    <property type="term" value="F:heme binding"/>
    <property type="evidence" value="ECO:0007669"/>
    <property type="project" value="InterPro"/>
</dbReference>
<dbReference type="InterPro" id="IPR012798">
    <property type="entry name" value="Cbl_synth_CobG-like"/>
</dbReference>
<evidence type="ECO:0000313" key="10">
    <source>
        <dbReference type="Proteomes" id="UP000253606"/>
    </source>
</evidence>
<dbReference type="EMBL" id="CP030840">
    <property type="protein sequence ID" value="AXC14309.1"/>
    <property type="molecule type" value="Genomic_DNA"/>
</dbReference>
<dbReference type="AlphaFoldDB" id="A0A2Z5G5T1"/>
<keyword evidence="2" id="KW-0349">Heme</keyword>
<organism evidence="9 10">
    <name type="scientific">Acidisarcina polymorpha</name>
    <dbReference type="NCBI Taxonomy" id="2211140"/>
    <lineage>
        <taxon>Bacteria</taxon>
        <taxon>Pseudomonadati</taxon>
        <taxon>Acidobacteriota</taxon>
        <taxon>Terriglobia</taxon>
        <taxon>Terriglobales</taxon>
        <taxon>Acidobacteriaceae</taxon>
        <taxon>Acidisarcina</taxon>
    </lineage>
</organism>